<comment type="cofactor">
    <cofactor evidence="1">
        <name>FAD</name>
        <dbReference type="ChEBI" id="CHEBI:57692"/>
    </cofactor>
</comment>
<dbReference type="InterPro" id="IPR036188">
    <property type="entry name" value="FAD/NAD-bd_sf"/>
</dbReference>
<organism evidence="6 7">
    <name type="scientific">Streptomyces lasiicapitis</name>
    <dbReference type="NCBI Taxonomy" id="1923961"/>
    <lineage>
        <taxon>Bacteria</taxon>
        <taxon>Bacillati</taxon>
        <taxon>Actinomycetota</taxon>
        <taxon>Actinomycetes</taxon>
        <taxon>Kitasatosporales</taxon>
        <taxon>Streptomycetaceae</taxon>
        <taxon>Streptomyces</taxon>
    </lineage>
</organism>
<dbReference type="SUPFAM" id="SSF51905">
    <property type="entry name" value="FAD/NAD(P)-binding domain"/>
    <property type="match status" value="1"/>
</dbReference>
<dbReference type="Pfam" id="PF01494">
    <property type="entry name" value="FAD_binding_3"/>
    <property type="match status" value="1"/>
</dbReference>
<keyword evidence="2" id="KW-0285">Flavoprotein</keyword>
<reference evidence="7" key="1">
    <citation type="journal article" date="2019" name="Int. J. Syst. Evol. Microbiol.">
        <title>The Global Catalogue of Microorganisms (GCM) 10K type strain sequencing project: providing services to taxonomists for standard genome sequencing and annotation.</title>
        <authorList>
            <consortium name="The Broad Institute Genomics Platform"/>
            <consortium name="The Broad Institute Genome Sequencing Center for Infectious Disease"/>
            <person name="Wu L."/>
            <person name="Ma J."/>
        </authorList>
    </citation>
    <scope>NUCLEOTIDE SEQUENCE [LARGE SCALE GENOMIC DNA]</scope>
    <source>
        <strain evidence="7">CGMCC 4.7349</strain>
    </source>
</reference>
<proteinExistence type="predicted"/>
<evidence type="ECO:0000256" key="2">
    <source>
        <dbReference type="ARBA" id="ARBA00022630"/>
    </source>
</evidence>
<evidence type="ECO:0000313" key="6">
    <source>
        <dbReference type="EMBL" id="GGO37989.1"/>
    </source>
</evidence>
<evidence type="ECO:0000256" key="1">
    <source>
        <dbReference type="ARBA" id="ARBA00001974"/>
    </source>
</evidence>
<evidence type="ECO:0000259" key="5">
    <source>
        <dbReference type="Pfam" id="PF01494"/>
    </source>
</evidence>
<dbReference type="InterPro" id="IPR050641">
    <property type="entry name" value="RIFMO-like"/>
</dbReference>
<dbReference type="PRINTS" id="PR00420">
    <property type="entry name" value="RNGMNOXGNASE"/>
</dbReference>
<keyword evidence="6" id="KW-0503">Monooxygenase</keyword>
<comment type="caution">
    <text evidence="6">The sequence shown here is derived from an EMBL/GenBank/DDBJ whole genome shotgun (WGS) entry which is preliminary data.</text>
</comment>
<dbReference type="RefSeq" id="WP_189173164.1">
    <property type="nucleotide sequence ID" value="NZ_BMNG01000003.1"/>
</dbReference>
<dbReference type="InterPro" id="IPR002938">
    <property type="entry name" value="FAD-bd"/>
</dbReference>
<dbReference type="Gene3D" id="3.50.50.60">
    <property type="entry name" value="FAD/NAD(P)-binding domain"/>
    <property type="match status" value="1"/>
</dbReference>
<accession>A0ABQ2LK19</accession>
<dbReference type="EMBL" id="BMNG01000003">
    <property type="protein sequence ID" value="GGO37989.1"/>
    <property type="molecule type" value="Genomic_DNA"/>
</dbReference>
<dbReference type="Gene3D" id="3.30.70.2450">
    <property type="match status" value="1"/>
</dbReference>
<protein>
    <submittedName>
        <fullName evidence="6">Monooxygenase</fullName>
    </submittedName>
</protein>
<keyword evidence="3" id="KW-0274">FAD</keyword>
<dbReference type="GO" id="GO:0004497">
    <property type="term" value="F:monooxygenase activity"/>
    <property type="evidence" value="ECO:0007669"/>
    <property type="project" value="UniProtKB-KW"/>
</dbReference>
<gene>
    <name evidence="6" type="ORF">GCM10012286_12260</name>
</gene>
<keyword evidence="6" id="KW-0560">Oxidoreductase</keyword>
<dbReference type="Proteomes" id="UP000656881">
    <property type="component" value="Unassembled WGS sequence"/>
</dbReference>
<feature type="region of interest" description="Disordered" evidence="4">
    <location>
        <begin position="523"/>
        <end position="600"/>
    </location>
</feature>
<dbReference type="PANTHER" id="PTHR43004">
    <property type="entry name" value="TRK SYSTEM POTASSIUM UPTAKE PROTEIN"/>
    <property type="match status" value="1"/>
</dbReference>
<feature type="compositionally biased region" description="Low complexity" evidence="4">
    <location>
        <begin position="540"/>
        <end position="571"/>
    </location>
</feature>
<name>A0ABQ2LK19_9ACTN</name>
<keyword evidence="7" id="KW-1185">Reference proteome</keyword>
<sequence length="600" mass="62656">MDPVIVVGAGPVGLTLALSLARHSVPTVVLDEGPGKDEQRPARTAVLREDTAGLVERLAGHSFGDVHTGARWTGWRSMRRKQVVRELTFGDELPSPLHLPQHVLTGALRDAIADEHLVKVAVESKLDALEQDASGLTAHTRGPKDTWWRGSYLVGCDGPRSTVRKLLDVRFPGRTAVERHAVAALRTELPWAGEALLHRSPPWRDAGAEVTGRPLADGGWRIDWLLPPRGELVTPDALVARIRETLAGWCGGTTPSYELLDTGVHTVHHRLARRWRVGRAFLAGDAAHLLGALGTQGLDEGLHDADNLAWKLALAWHHGPRPALLDSYQAERRAVVAARLRAADQVLPMLRGGKGLRAYVPGSARSQDALLMDGHVGSGQLGTPATYADSPLAPESSDSVVRLDTAPGGPVTDVGVTAPDGSFVRLRDRLGRGRLLVVLVAPGTVVWERRHWVTAGVMPRLAAAVAALPHPAELLVAEAYPGAAAHTVLLVRPDGHLVTALGGVRPAELYAAAEAALGVAAEARRRTPGGGPEADGASTAGADGPSRSASAGGPSGSAAADGTSSSADSTPNKAPKAAPTSGKGDAEAPGVPPGSDRPTG</sequence>
<evidence type="ECO:0000256" key="3">
    <source>
        <dbReference type="ARBA" id="ARBA00022827"/>
    </source>
</evidence>
<feature type="domain" description="FAD-binding" evidence="5">
    <location>
        <begin position="3"/>
        <end position="341"/>
    </location>
</feature>
<evidence type="ECO:0000313" key="7">
    <source>
        <dbReference type="Proteomes" id="UP000656881"/>
    </source>
</evidence>
<dbReference type="PANTHER" id="PTHR43004:SF19">
    <property type="entry name" value="BINDING MONOOXYGENASE, PUTATIVE (JCVI)-RELATED"/>
    <property type="match status" value="1"/>
</dbReference>
<evidence type="ECO:0000256" key="4">
    <source>
        <dbReference type="SAM" id="MobiDB-lite"/>
    </source>
</evidence>